<keyword evidence="2 4" id="KW-0863">Zinc-finger</keyword>
<evidence type="ECO:0000256" key="2">
    <source>
        <dbReference type="ARBA" id="ARBA00022771"/>
    </source>
</evidence>
<dbReference type="Pfam" id="PF00097">
    <property type="entry name" value="zf-C3HC4"/>
    <property type="match status" value="1"/>
</dbReference>
<feature type="compositionally biased region" description="Polar residues" evidence="5">
    <location>
        <begin position="490"/>
        <end position="499"/>
    </location>
</feature>
<feature type="compositionally biased region" description="Polar residues" evidence="5">
    <location>
        <begin position="435"/>
        <end position="467"/>
    </location>
</feature>
<dbReference type="PROSITE" id="PS00518">
    <property type="entry name" value="ZF_RING_1"/>
    <property type="match status" value="1"/>
</dbReference>
<dbReference type="PROSITE" id="PS50089">
    <property type="entry name" value="ZF_RING_2"/>
    <property type="match status" value="1"/>
</dbReference>
<dbReference type="SUPFAM" id="SSF57850">
    <property type="entry name" value="RING/U-box"/>
    <property type="match status" value="1"/>
</dbReference>
<accession>A0AAD3CMD4</accession>
<evidence type="ECO:0000256" key="4">
    <source>
        <dbReference type="PROSITE-ProRule" id="PRU00175"/>
    </source>
</evidence>
<keyword evidence="3" id="KW-0862">Zinc</keyword>
<comment type="caution">
    <text evidence="7">The sequence shown here is derived from an EMBL/GenBank/DDBJ whole genome shotgun (WGS) entry which is preliminary data.</text>
</comment>
<reference evidence="7 8" key="1">
    <citation type="journal article" date="2021" name="Sci. Rep.">
        <title>The genome of the diatom Chaetoceros tenuissimus carries an ancient integrated fragment of an extant virus.</title>
        <authorList>
            <person name="Hongo Y."/>
            <person name="Kimura K."/>
            <person name="Takaki Y."/>
            <person name="Yoshida Y."/>
            <person name="Baba S."/>
            <person name="Kobayashi G."/>
            <person name="Nagasaki K."/>
            <person name="Hano T."/>
            <person name="Tomaru Y."/>
        </authorList>
    </citation>
    <scope>NUCLEOTIDE SEQUENCE [LARGE SCALE GENOMIC DNA]</scope>
    <source>
        <strain evidence="7 8">NIES-3715</strain>
    </source>
</reference>
<evidence type="ECO:0000256" key="5">
    <source>
        <dbReference type="SAM" id="MobiDB-lite"/>
    </source>
</evidence>
<feature type="region of interest" description="Disordered" evidence="5">
    <location>
        <begin position="490"/>
        <end position="550"/>
    </location>
</feature>
<dbReference type="Gene3D" id="3.30.40.10">
    <property type="entry name" value="Zinc/RING finger domain, C3HC4 (zinc finger)"/>
    <property type="match status" value="1"/>
</dbReference>
<evidence type="ECO:0000313" key="7">
    <source>
        <dbReference type="EMBL" id="GFH48717.1"/>
    </source>
</evidence>
<dbReference type="GO" id="GO:0008270">
    <property type="term" value="F:zinc ion binding"/>
    <property type="evidence" value="ECO:0007669"/>
    <property type="project" value="UniProtKB-KW"/>
</dbReference>
<dbReference type="Proteomes" id="UP001054902">
    <property type="component" value="Unassembled WGS sequence"/>
</dbReference>
<feature type="compositionally biased region" description="Polar residues" evidence="5">
    <location>
        <begin position="306"/>
        <end position="315"/>
    </location>
</feature>
<feature type="domain" description="RING-type" evidence="6">
    <location>
        <begin position="43"/>
        <end position="88"/>
    </location>
</feature>
<name>A0AAD3CMD4_9STRA</name>
<protein>
    <recommendedName>
        <fullName evidence="6">RING-type domain-containing protein</fullName>
    </recommendedName>
</protein>
<organism evidence="7 8">
    <name type="scientific">Chaetoceros tenuissimus</name>
    <dbReference type="NCBI Taxonomy" id="426638"/>
    <lineage>
        <taxon>Eukaryota</taxon>
        <taxon>Sar</taxon>
        <taxon>Stramenopiles</taxon>
        <taxon>Ochrophyta</taxon>
        <taxon>Bacillariophyta</taxon>
        <taxon>Coscinodiscophyceae</taxon>
        <taxon>Chaetocerotophycidae</taxon>
        <taxon>Chaetocerotales</taxon>
        <taxon>Chaetocerotaceae</taxon>
        <taxon>Chaetoceros</taxon>
    </lineage>
</organism>
<dbReference type="InterPro" id="IPR001841">
    <property type="entry name" value="Znf_RING"/>
</dbReference>
<feature type="region of interest" description="Disordered" evidence="5">
    <location>
        <begin position="395"/>
        <end position="471"/>
    </location>
</feature>
<dbReference type="InterPro" id="IPR017907">
    <property type="entry name" value="Znf_RING_CS"/>
</dbReference>
<feature type="region of interest" description="Disordered" evidence="5">
    <location>
        <begin position="304"/>
        <end position="327"/>
    </location>
</feature>
<evidence type="ECO:0000256" key="1">
    <source>
        <dbReference type="ARBA" id="ARBA00022723"/>
    </source>
</evidence>
<feature type="compositionally biased region" description="Polar residues" evidence="5">
    <location>
        <begin position="405"/>
        <end position="423"/>
    </location>
</feature>
<evidence type="ECO:0000313" key="8">
    <source>
        <dbReference type="Proteomes" id="UP001054902"/>
    </source>
</evidence>
<dbReference type="InterPro" id="IPR018957">
    <property type="entry name" value="Znf_C3HC4_RING-type"/>
</dbReference>
<keyword evidence="1" id="KW-0479">Metal-binding</keyword>
<gene>
    <name evidence="7" type="ORF">CTEN210_05193</name>
</gene>
<sequence>MDQEVEVDQDNAFIWKTDPFPTNPTSDSINASLLQYELSSLQCHCCRSLYDNPVTLRPCHHTFCSKCIRGHFSTRNGVKSKRDCPICHSKIEIQKNNGGYTKPLDDEDAIIPNHGLRKVVDEYKQMRSQLYSALVELQNFKDKHSSCNATDESTSGEAVEEKKRSATDSYETPMKRPRRACSSRSDISYKDETIVELDRDVGEEKKDAADVVDLTQDNDSKKVEPKKRLEHKHFNLAGRKRKDLIALCKSEGIDSSGTDLELKAQCDREFHRPEREVKRTFNKEEKTRLREEVKLKNSREKVYTGRLNQSRTNIGKSDDQSGKVTSGNGDFDDKLKTIYRTMMLKVCNAKGFACIHDMVVEVCTRKNENVPQNLPSWFLIKDEDALLNISITNTDENSNEDSRLSDVSTSSINPHSNDRNTQGRGDISKEAARLSGTSTSIANPYSSQSSCKGMTTSKVQTSSQKNPAVSMKTPYRKTVEDNSLINNQSEETAKNSTPMSEAKACPTPVVTDTKPRTKVTSSQTKLKTSSKPNMFQQKLGGNQSSRQNKETKTMWTCETCTYSNEVYSWSKTRKKCKMCGTSMKE</sequence>
<dbReference type="SMART" id="SM00184">
    <property type="entry name" value="RING"/>
    <property type="match status" value="1"/>
</dbReference>
<dbReference type="InterPro" id="IPR013083">
    <property type="entry name" value="Znf_RING/FYVE/PHD"/>
</dbReference>
<feature type="compositionally biased region" description="Low complexity" evidence="5">
    <location>
        <begin position="518"/>
        <end position="531"/>
    </location>
</feature>
<proteinExistence type="predicted"/>
<evidence type="ECO:0000259" key="6">
    <source>
        <dbReference type="PROSITE" id="PS50089"/>
    </source>
</evidence>
<dbReference type="AlphaFoldDB" id="A0AAD3CMD4"/>
<feature type="compositionally biased region" description="Polar residues" evidence="5">
    <location>
        <begin position="146"/>
        <end position="156"/>
    </location>
</feature>
<evidence type="ECO:0000256" key="3">
    <source>
        <dbReference type="ARBA" id="ARBA00022833"/>
    </source>
</evidence>
<feature type="compositionally biased region" description="Polar residues" evidence="5">
    <location>
        <begin position="532"/>
        <end position="546"/>
    </location>
</feature>
<feature type="region of interest" description="Disordered" evidence="5">
    <location>
        <begin position="145"/>
        <end position="183"/>
    </location>
</feature>
<keyword evidence="8" id="KW-1185">Reference proteome</keyword>
<dbReference type="EMBL" id="BLLK01000029">
    <property type="protein sequence ID" value="GFH48717.1"/>
    <property type="molecule type" value="Genomic_DNA"/>
</dbReference>